<feature type="transmembrane region" description="Helical" evidence="6">
    <location>
        <begin position="196"/>
        <end position="219"/>
    </location>
</feature>
<dbReference type="InterPro" id="IPR036259">
    <property type="entry name" value="MFS_trans_sf"/>
</dbReference>
<dbReference type="InterPro" id="IPR020846">
    <property type="entry name" value="MFS_dom"/>
</dbReference>
<feature type="transmembrane region" description="Helical" evidence="6">
    <location>
        <begin position="163"/>
        <end position="184"/>
    </location>
</feature>
<feature type="transmembrane region" description="Helical" evidence="6">
    <location>
        <begin position="130"/>
        <end position="151"/>
    </location>
</feature>
<evidence type="ECO:0000313" key="8">
    <source>
        <dbReference type="EMBL" id="KAH8698907.1"/>
    </source>
</evidence>
<evidence type="ECO:0000256" key="5">
    <source>
        <dbReference type="ARBA" id="ARBA00023136"/>
    </source>
</evidence>
<keyword evidence="5 6" id="KW-0472">Membrane</keyword>
<dbReference type="GO" id="GO:0016020">
    <property type="term" value="C:membrane"/>
    <property type="evidence" value="ECO:0007669"/>
    <property type="project" value="UniProtKB-SubCell"/>
</dbReference>
<feature type="transmembrane region" description="Helical" evidence="6">
    <location>
        <begin position="309"/>
        <end position="329"/>
    </location>
</feature>
<dbReference type="Gene3D" id="1.20.1250.20">
    <property type="entry name" value="MFS general substrate transporter like domains"/>
    <property type="match status" value="2"/>
</dbReference>
<sequence>MDEHIENTDPKEVIRVPNFKYARSPREQRLIWKQDLAIVPLLAGCFFFAYLDRTQIGNARIMGLETDLGLSSSQYYNCLMMFFVGYMVFELPAALTLRYLPAPVVFGFSVTLFGVVACCVAAMSSYAVLMVLRVLIGLFEAVVQTGNLYLAHWYYPNEVGTRAAFFYLPAPIAGAIGGLIAYGVQGHLENSHGIRAWRWLFIVEGVPTILWGLLVLAILPKFPEVVAKRGHWLFRQEDEREMILQRSKTARNEPESKAKSSQLWLALKDPKCWLQAMAVGAVCLNVAAFGTFLPTFISLFGFSPLMTQLYTIIPYAFGIITLPIGNVLADRYDRKGIPTLICLGVCLIGYILLLSSTNKVVLMAGCCFVSAGAYPAVILSSAWVLISNAGYTKRATAWAIAQIFIQCYSIISTQVYTDAPRFFKGHGTLLGLNALGVVAVLITMWMFNRENKRRDAIAADFASRGEINPDTHRSYEDLCDKHPDFRYTL</sequence>
<feature type="transmembrane region" description="Helical" evidence="6">
    <location>
        <begin position="30"/>
        <end position="51"/>
    </location>
</feature>
<dbReference type="GO" id="GO:0022857">
    <property type="term" value="F:transmembrane transporter activity"/>
    <property type="evidence" value="ECO:0007669"/>
    <property type="project" value="InterPro"/>
</dbReference>
<dbReference type="Proteomes" id="UP001201262">
    <property type="component" value="Unassembled WGS sequence"/>
</dbReference>
<dbReference type="Pfam" id="PF07690">
    <property type="entry name" value="MFS_1"/>
    <property type="match status" value="1"/>
</dbReference>
<name>A0AAD4PX37_9EURO</name>
<dbReference type="GeneID" id="70243352"/>
<feature type="domain" description="Major facilitator superfamily (MFS) profile" evidence="7">
    <location>
        <begin position="38"/>
        <end position="451"/>
    </location>
</feature>
<evidence type="ECO:0000256" key="3">
    <source>
        <dbReference type="ARBA" id="ARBA00022692"/>
    </source>
</evidence>
<keyword evidence="3 6" id="KW-0812">Transmembrane</keyword>
<feature type="transmembrane region" description="Helical" evidence="6">
    <location>
        <begin position="336"/>
        <end position="354"/>
    </location>
</feature>
<proteinExistence type="predicted"/>
<reference evidence="8" key="1">
    <citation type="submission" date="2021-12" db="EMBL/GenBank/DDBJ databases">
        <title>Convergent genome expansion in fungi linked to evolution of root-endophyte symbiosis.</title>
        <authorList>
            <consortium name="DOE Joint Genome Institute"/>
            <person name="Ke Y.-H."/>
            <person name="Bonito G."/>
            <person name="Liao H.-L."/>
            <person name="Looney B."/>
            <person name="Rojas-Flechas A."/>
            <person name="Nash J."/>
            <person name="Hameed K."/>
            <person name="Schadt C."/>
            <person name="Martin F."/>
            <person name="Crous P.W."/>
            <person name="Miettinen O."/>
            <person name="Magnuson J.K."/>
            <person name="Labbe J."/>
            <person name="Jacobson D."/>
            <person name="Doktycz M.J."/>
            <person name="Veneault-Fourrey C."/>
            <person name="Kuo A."/>
            <person name="Mondo S."/>
            <person name="Calhoun S."/>
            <person name="Riley R."/>
            <person name="Ohm R."/>
            <person name="LaButti K."/>
            <person name="Andreopoulos B."/>
            <person name="Pangilinan J."/>
            <person name="Nolan M."/>
            <person name="Tritt A."/>
            <person name="Clum A."/>
            <person name="Lipzen A."/>
            <person name="Daum C."/>
            <person name="Barry K."/>
            <person name="Grigoriev I.V."/>
            <person name="Vilgalys R."/>
        </authorList>
    </citation>
    <scope>NUCLEOTIDE SEQUENCE</scope>
    <source>
        <strain evidence="8">PMI_201</strain>
    </source>
</reference>
<gene>
    <name evidence="8" type="ORF">BGW36DRAFT_340213</name>
</gene>
<keyword evidence="2" id="KW-0813">Transport</keyword>
<evidence type="ECO:0000313" key="9">
    <source>
        <dbReference type="Proteomes" id="UP001201262"/>
    </source>
</evidence>
<feature type="transmembrane region" description="Helical" evidence="6">
    <location>
        <begin position="74"/>
        <end position="97"/>
    </location>
</feature>
<evidence type="ECO:0000256" key="2">
    <source>
        <dbReference type="ARBA" id="ARBA00022448"/>
    </source>
</evidence>
<dbReference type="RefSeq" id="XP_046073371.1">
    <property type="nucleotide sequence ID" value="XM_046213065.1"/>
</dbReference>
<evidence type="ECO:0000256" key="4">
    <source>
        <dbReference type="ARBA" id="ARBA00022989"/>
    </source>
</evidence>
<keyword evidence="9" id="KW-1185">Reference proteome</keyword>
<evidence type="ECO:0000256" key="6">
    <source>
        <dbReference type="SAM" id="Phobius"/>
    </source>
</evidence>
<feature type="transmembrane region" description="Helical" evidence="6">
    <location>
        <begin position="428"/>
        <end position="447"/>
    </location>
</feature>
<evidence type="ECO:0000256" key="1">
    <source>
        <dbReference type="ARBA" id="ARBA00004141"/>
    </source>
</evidence>
<keyword evidence="4 6" id="KW-1133">Transmembrane helix</keyword>
<dbReference type="EMBL" id="JAJTJA010000005">
    <property type="protein sequence ID" value="KAH8698907.1"/>
    <property type="molecule type" value="Genomic_DNA"/>
</dbReference>
<dbReference type="PANTHER" id="PTHR43791:SF36">
    <property type="entry name" value="TRANSPORTER, PUTATIVE (AFU_ORTHOLOGUE AFUA_6G08340)-RELATED"/>
    <property type="match status" value="1"/>
</dbReference>
<feature type="transmembrane region" description="Helical" evidence="6">
    <location>
        <begin position="397"/>
        <end position="416"/>
    </location>
</feature>
<organism evidence="8 9">
    <name type="scientific">Talaromyces proteolyticus</name>
    <dbReference type="NCBI Taxonomy" id="1131652"/>
    <lineage>
        <taxon>Eukaryota</taxon>
        <taxon>Fungi</taxon>
        <taxon>Dikarya</taxon>
        <taxon>Ascomycota</taxon>
        <taxon>Pezizomycotina</taxon>
        <taxon>Eurotiomycetes</taxon>
        <taxon>Eurotiomycetidae</taxon>
        <taxon>Eurotiales</taxon>
        <taxon>Trichocomaceae</taxon>
        <taxon>Talaromyces</taxon>
        <taxon>Talaromyces sect. Bacilispori</taxon>
    </lineage>
</organism>
<protein>
    <submittedName>
        <fullName evidence="8">Major facilitator superfamily domain-containing protein</fullName>
    </submittedName>
</protein>
<evidence type="ECO:0000259" key="7">
    <source>
        <dbReference type="PROSITE" id="PS50850"/>
    </source>
</evidence>
<dbReference type="AlphaFoldDB" id="A0AAD4PX37"/>
<dbReference type="PANTHER" id="PTHR43791">
    <property type="entry name" value="PERMEASE-RELATED"/>
    <property type="match status" value="1"/>
</dbReference>
<feature type="transmembrane region" description="Helical" evidence="6">
    <location>
        <begin position="272"/>
        <end position="297"/>
    </location>
</feature>
<dbReference type="SUPFAM" id="SSF103473">
    <property type="entry name" value="MFS general substrate transporter"/>
    <property type="match status" value="1"/>
</dbReference>
<comment type="subcellular location">
    <subcellularLocation>
        <location evidence="1">Membrane</location>
        <topology evidence="1">Multi-pass membrane protein</topology>
    </subcellularLocation>
</comment>
<dbReference type="PROSITE" id="PS50850">
    <property type="entry name" value="MFS"/>
    <property type="match status" value="1"/>
</dbReference>
<feature type="transmembrane region" description="Helical" evidence="6">
    <location>
        <begin position="360"/>
        <end position="385"/>
    </location>
</feature>
<dbReference type="InterPro" id="IPR011701">
    <property type="entry name" value="MFS"/>
</dbReference>
<accession>A0AAD4PX37</accession>
<feature type="transmembrane region" description="Helical" evidence="6">
    <location>
        <begin position="104"/>
        <end position="124"/>
    </location>
</feature>
<comment type="caution">
    <text evidence="8">The sequence shown here is derived from an EMBL/GenBank/DDBJ whole genome shotgun (WGS) entry which is preliminary data.</text>
</comment>